<protein>
    <submittedName>
        <fullName evidence="1">Retrovirus-related Pol poly from transposon</fullName>
    </submittedName>
</protein>
<dbReference type="OrthoDB" id="6764824at2759"/>
<dbReference type="InterPro" id="IPR043502">
    <property type="entry name" value="DNA/RNA_pol_sf"/>
</dbReference>
<accession>A0A7D9D7K2</accession>
<dbReference type="PROSITE" id="PS50878">
    <property type="entry name" value="RT_POL"/>
    <property type="match status" value="1"/>
</dbReference>
<evidence type="ECO:0000313" key="2">
    <source>
        <dbReference type="Proteomes" id="UP001152795"/>
    </source>
</evidence>
<dbReference type="PANTHER" id="PTHR33064">
    <property type="entry name" value="POL PROTEIN"/>
    <property type="match status" value="1"/>
</dbReference>
<name>A0A7D9D7K2_PARCT</name>
<dbReference type="Gene3D" id="3.30.70.270">
    <property type="match status" value="2"/>
</dbReference>
<comment type="caution">
    <text evidence="1">The sequence shown here is derived from an EMBL/GenBank/DDBJ whole genome shotgun (WGS) entry which is preliminary data.</text>
</comment>
<dbReference type="Pfam" id="PF00078">
    <property type="entry name" value="RVT_1"/>
    <property type="match status" value="1"/>
</dbReference>
<reference evidence="1" key="1">
    <citation type="submission" date="2020-04" db="EMBL/GenBank/DDBJ databases">
        <authorList>
            <person name="Alioto T."/>
            <person name="Alioto T."/>
            <person name="Gomez Garrido J."/>
        </authorList>
    </citation>
    <scope>NUCLEOTIDE SEQUENCE</scope>
    <source>
        <strain evidence="1">A484AB</strain>
    </source>
</reference>
<keyword evidence="2" id="KW-1185">Reference proteome</keyword>
<dbReference type="InterPro" id="IPR043128">
    <property type="entry name" value="Rev_trsase/Diguanyl_cyclase"/>
</dbReference>
<dbReference type="Proteomes" id="UP001152795">
    <property type="component" value="Unassembled WGS sequence"/>
</dbReference>
<dbReference type="SUPFAM" id="SSF56672">
    <property type="entry name" value="DNA/RNA polymerases"/>
    <property type="match status" value="1"/>
</dbReference>
<sequence length="329" mass="37728">MLEFTDCHPIATKSRWYSQEDLLFIDGEVERLLKEGIIEPSKSPWRAQVVVTKDENHKKRMAIDYSQTINKFTLLDAFPLPRIDELVNQIAQYRVFSTVDLCSAYHPVPLKKDDKPYTEFEARGCLYQFTRLPFGVTNGVACFQREMVRFVQEEDLKATFPYLDNITICGKDQQDHDVNLKCFLDAAEHKNITYNDDKSVFSTKRLPIFGYEVEEGEIRPDPERLRPLRELPIPHDSKSMSRCLGLFSYYARWIPAFSDKVKPLSSCKTFPLSQQAVDAFESLKKSIEKAVDESIPFDVETDASDVALAATLNQNGRPVAFSRNSKEAS</sequence>
<dbReference type="EMBL" id="CACRXK020000070">
    <property type="protein sequence ID" value="CAB3977785.1"/>
    <property type="molecule type" value="Genomic_DNA"/>
</dbReference>
<gene>
    <name evidence="1" type="ORF">PACLA_8A015168</name>
</gene>
<dbReference type="InterPro" id="IPR051320">
    <property type="entry name" value="Viral_Replic_Matur_Polypro"/>
</dbReference>
<proteinExistence type="predicted"/>
<dbReference type="CDD" id="cd01647">
    <property type="entry name" value="RT_LTR"/>
    <property type="match status" value="1"/>
</dbReference>
<dbReference type="InterPro" id="IPR000477">
    <property type="entry name" value="RT_dom"/>
</dbReference>
<dbReference type="Gene3D" id="3.10.10.10">
    <property type="entry name" value="HIV Type 1 Reverse Transcriptase, subunit A, domain 1"/>
    <property type="match status" value="1"/>
</dbReference>
<evidence type="ECO:0000313" key="1">
    <source>
        <dbReference type="EMBL" id="CAB3977785.1"/>
    </source>
</evidence>
<dbReference type="PANTHER" id="PTHR33064:SF37">
    <property type="entry name" value="RIBONUCLEASE H"/>
    <property type="match status" value="1"/>
</dbReference>
<organism evidence="1 2">
    <name type="scientific">Paramuricea clavata</name>
    <name type="common">Red gorgonian</name>
    <name type="synonym">Violescent sea-whip</name>
    <dbReference type="NCBI Taxonomy" id="317549"/>
    <lineage>
        <taxon>Eukaryota</taxon>
        <taxon>Metazoa</taxon>
        <taxon>Cnidaria</taxon>
        <taxon>Anthozoa</taxon>
        <taxon>Octocorallia</taxon>
        <taxon>Malacalcyonacea</taxon>
        <taxon>Plexauridae</taxon>
        <taxon>Paramuricea</taxon>
    </lineage>
</organism>
<dbReference type="AlphaFoldDB" id="A0A7D9D7K2"/>